<evidence type="ECO:0000256" key="1">
    <source>
        <dbReference type="ARBA" id="ARBA00001974"/>
    </source>
</evidence>
<keyword evidence="10 14" id="KW-0408">Iron</keyword>
<dbReference type="PANTHER" id="PTHR10617:SF107">
    <property type="entry name" value="ELECTRON TRANSFER FLAVOPROTEIN-UBIQUINONE OXIDOREDUCTASE, MITOCHONDRIAL"/>
    <property type="match status" value="1"/>
</dbReference>
<evidence type="ECO:0000259" key="16">
    <source>
        <dbReference type="Pfam" id="PF21162"/>
    </source>
</evidence>
<dbReference type="EMBL" id="QJTE01000002">
    <property type="protein sequence ID" value="PYE84653.1"/>
    <property type="molecule type" value="Genomic_DNA"/>
</dbReference>
<evidence type="ECO:0000256" key="10">
    <source>
        <dbReference type="ARBA" id="ARBA00023004"/>
    </source>
</evidence>
<keyword evidence="5 14" id="KW-0285">Flavoprotein</keyword>
<protein>
    <recommendedName>
        <fullName evidence="14">Electron transfer flavoprotein-ubiquinone oxidoreductase</fullName>
        <shortName evidence="14">ETF-QO</shortName>
        <ecNumber evidence="14">1.5.5.1</ecNumber>
    </recommendedName>
</protein>
<evidence type="ECO:0000256" key="13">
    <source>
        <dbReference type="ARBA" id="ARBA00052682"/>
    </source>
</evidence>
<keyword evidence="12 14" id="KW-0830">Ubiquinone</keyword>
<dbReference type="SUPFAM" id="SSF54373">
    <property type="entry name" value="FAD-linked reductases, C-terminal domain"/>
    <property type="match status" value="1"/>
</dbReference>
<dbReference type="Gene3D" id="3.50.50.60">
    <property type="entry name" value="FAD/NAD(P)-binding domain"/>
    <property type="match status" value="1"/>
</dbReference>
<evidence type="ECO:0000256" key="9">
    <source>
        <dbReference type="ARBA" id="ARBA00023002"/>
    </source>
</evidence>
<dbReference type="InterPro" id="IPR036188">
    <property type="entry name" value="FAD/NAD-bd_sf"/>
</dbReference>
<dbReference type="GO" id="GO:0004174">
    <property type="term" value="F:electron-transferring-flavoprotein dehydrogenase activity"/>
    <property type="evidence" value="ECO:0007669"/>
    <property type="project" value="UniProtKB-UniRule"/>
</dbReference>
<gene>
    <name evidence="17" type="ORF">DFP88_102456</name>
</gene>
<dbReference type="Pfam" id="PF05187">
    <property type="entry name" value="Fer4_ETF_QO"/>
    <property type="match status" value="1"/>
</dbReference>
<feature type="domain" description="ETF-QO/FixC ubiquinone-binding" evidence="16">
    <location>
        <begin position="216"/>
        <end position="309"/>
    </location>
</feature>
<evidence type="ECO:0000256" key="12">
    <source>
        <dbReference type="ARBA" id="ARBA00023075"/>
    </source>
</evidence>
<proteinExistence type="predicted"/>
<evidence type="ECO:0000259" key="15">
    <source>
        <dbReference type="Pfam" id="PF05187"/>
    </source>
</evidence>
<dbReference type="Pfam" id="PF21162">
    <property type="entry name" value="ETFQO_UQ-bd"/>
    <property type="match status" value="1"/>
</dbReference>
<dbReference type="SUPFAM" id="SSF54862">
    <property type="entry name" value="4Fe-4S ferredoxins"/>
    <property type="match status" value="1"/>
</dbReference>
<evidence type="ECO:0000256" key="6">
    <source>
        <dbReference type="ARBA" id="ARBA00022723"/>
    </source>
</evidence>
<keyword evidence="7 14" id="KW-0274">FAD</keyword>
<dbReference type="PANTHER" id="PTHR10617">
    <property type="entry name" value="ELECTRON TRANSFER FLAVOPROTEIN-UBIQUINONE OXIDOREDUCTASE"/>
    <property type="match status" value="1"/>
</dbReference>
<dbReference type="InterPro" id="IPR007859">
    <property type="entry name" value="ETF-QO/FixX_C"/>
</dbReference>
<accession>A0A318SSH5</accession>
<keyword evidence="6 14" id="KW-0479">Metal-binding</keyword>
<evidence type="ECO:0000256" key="11">
    <source>
        <dbReference type="ARBA" id="ARBA00023014"/>
    </source>
</evidence>
<comment type="cofactor">
    <cofactor evidence="1 14">
        <name>FAD</name>
        <dbReference type="ChEBI" id="CHEBI:57692"/>
    </cofactor>
</comment>
<dbReference type="OrthoDB" id="9766632at2"/>
<keyword evidence="8 14" id="KW-0249">Electron transport</keyword>
<dbReference type="Gene3D" id="3.30.70.20">
    <property type="match status" value="1"/>
</dbReference>
<dbReference type="Proteomes" id="UP000248311">
    <property type="component" value="Unassembled WGS sequence"/>
</dbReference>
<dbReference type="Gene3D" id="3.30.9.90">
    <property type="match status" value="1"/>
</dbReference>
<organism evidence="17 18">
    <name type="scientific">Pseudoroseicyclus aestuarii</name>
    <dbReference type="NCBI Taxonomy" id="1795041"/>
    <lineage>
        <taxon>Bacteria</taxon>
        <taxon>Pseudomonadati</taxon>
        <taxon>Pseudomonadota</taxon>
        <taxon>Alphaproteobacteria</taxon>
        <taxon>Rhodobacterales</taxon>
        <taxon>Paracoccaceae</taxon>
        <taxon>Pseudoroseicyclus</taxon>
    </lineage>
</organism>
<evidence type="ECO:0000313" key="18">
    <source>
        <dbReference type="Proteomes" id="UP000248311"/>
    </source>
</evidence>
<dbReference type="PRINTS" id="PR00420">
    <property type="entry name" value="RNGMNOXGNASE"/>
</dbReference>
<evidence type="ECO:0000256" key="5">
    <source>
        <dbReference type="ARBA" id="ARBA00022630"/>
    </source>
</evidence>
<evidence type="ECO:0000256" key="4">
    <source>
        <dbReference type="ARBA" id="ARBA00022485"/>
    </source>
</evidence>
<dbReference type="GO" id="GO:0051539">
    <property type="term" value="F:4 iron, 4 sulfur cluster binding"/>
    <property type="evidence" value="ECO:0007669"/>
    <property type="project" value="UniProtKB-UniRule"/>
</dbReference>
<evidence type="ECO:0000256" key="7">
    <source>
        <dbReference type="ARBA" id="ARBA00022827"/>
    </source>
</evidence>
<dbReference type="GO" id="GO:0046872">
    <property type="term" value="F:metal ion binding"/>
    <property type="evidence" value="ECO:0007669"/>
    <property type="project" value="UniProtKB-KW"/>
</dbReference>
<dbReference type="EC" id="1.5.5.1" evidence="14"/>
<dbReference type="SUPFAM" id="SSF51905">
    <property type="entry name" value="FAD/NAD(P)-binding domain"/>
    <property type="match status" value="1"/>
</dbReference>
<keyword evidence="11 14" id="KW-0411">Iron-sulfur</keyword>
<sequence length="556" mass="60024">MTETAPQPEIARDAMDYDVVIVGAGPAGLSAAIRLKQLDPELSVVLLEKGSEVGAHILSGAVLDPVGLDALLPDWREQGAPVTTEVTQDKFYLMGEGGAITVPNWPMPRFMHNHGNYIISLGNLCRWLAEQAEALGVEIFPGFSCSSLVHGENGEIAGVVAGEFGRNPDGTPGPAYEPGLELRGKYVMLAEGVRGSLSKQAIAEFGLQEGHEPQKYGLGMKEIWEIDPEKHHLGRAVHTMGWPLAGNGDGGGFIYHAEGNQVYLGLVVHLGYKNPYLYPFSEFQRWKHHPMIAELLKGGKRVAYGARAITEGGWQSLPTAAFPGGMLLGCAAGMVNLPRIKGNHNAMLSGIAAAEAAQAAIAAGRAGDTLAEYDTALREGPVGRDLYRVRNVKPMWSRWGLKGSLLLGGLDMWTNALAGLSLFGTLKHGKTDAEATEPAEKHKPIAYSKPDGRLSFDRLTDVSFSGTNHAEDQPCHLVLKDPAVPIQRNLPLYAEPAQRYCPAGVYEVVEEEGKDPRFVINFQNCVHCKTCDIKDPSQNILWTVPQGGDGPNYPNM</sequence>
<keyword evidence="9 14" id="KW-0560">Oxidoreductase</keyword>
<comment type="catalytic activity">
    <reaction evidence="13 14">
        <text>a ubiquinone + reduced [electron-transfer flavoprotein] = a ubiquinol + oxidized [electron-transfer flavoprotein] + H(+)</text>
        <dbReference type="Rhea" id="RHEA:24052"/>
        <dbReference type="Rhea" id="RHEA-COMP:9565"/>
        <dbReference type="Rhea" id="RHEA-COMP:9566"/>
        <dbReference type="Rhea" id="RHEA-COMP:10685"/>
        <dbReference type="Rhea" id="RHEA-COMP:10686"/>
        <dbReference type="ChEBI" id="CHEBI:15378"/>
        <dbReference type="ChEBI" id="CHEBI:16389"/>
        <dbReference type="ChEBI" id="CHEBI:17976"/>
        <dbReference type="ChEBI" id="CHEBI:57692"/>
        <dbReference type="ChEBI" id="CHEBI:58307"/>
        <dbReference type="EC" id="1.5.5.1"/>
    </reaction>
</comment>
<feature type="domain" description="ETF-QO/FixX C-terminal" evidence="15">
    <location>
        <begin position="452"/>
        <end position="553"/>
    </location>
</feature>
<evidence type="ECO:0000256" key="2">
    <source>
        <dbReference type="ARBA" id="ARBA00002819"/>
    </source>
</evidence>
<keyword evidence="4" id="KW-0004">4Fe-4S</keyword>
<dbReference type="AlphaFoldDB" id="A0A318SSH5"/>
<dbReference type="RefSeq" id="WP_110813727.1">
    <property type="nucleotide sequence ID" value="NZ_QJTE01000002.1"/>
</dbReference>
<comment type="caution">
    <text evidence="17">The sequence shown here is derived from an EMBL/GenBank/DDBJ whole genome shotgun (WGS) entry which is preliminary data.</text>
</comment>
<keyword evidence="3 14" id="KW-0813">Transport</keyword>
<dbReference type="Pfam" id="PF13450">
    <property type="entry name" value="NAD_binding_8"/>
    <property type="match status" value="1"/>
</dbReference>
<comment type="function">
    <text evidence="2 14">Accepts electrons from ETF and reduces ubiquinone.</text>
</comment>
<name>A0A318SSH5_9RHOB</name>
<reference evidence="17 18" key="1">
    <citation type="submission" date="2018-06" db="EMBL/GenBank/DDBJ databases">
        <title>Genomic Encyclopedia of Type Strains, Phase III (KMG-III): the genomes of soil and plant-associated and newly described type strains.</title>
        <authorList>
            <person name="Whitman W."/>
        </authorList>
    </citation>
    <scope>NUCLEOTIDE SEQUENCE [LARGE SCALE GENOMIC DNA]</scope>
    <source>
        <strain evidence="17 18">CECT 9025</strain>
    </source>
</reference>
<evidence type="ECO:0000313" key="17">
    <source>
        <dbReference type="EMBL" id="PYE84653.1"/>
    </source>
</evidence>
<dbReference type="FunFam" id="3.30.70.20:FF:000012">
    <property type="entry name" value="Electron transfer flavoprotein-ubiquinone oxidoreductase, mitochondrial"/>
    <property type="match status" value="1"/>
</dbReference>
<evidence type="ECO:0000256" key="8">
    <source>
        <dbReference type="ARBA" id="ARBA00022982"/>
    </source>
</evidence>
<dbReference type="InterPro" id="IPR040156">
    <property type="entry name" value="ETF-QO"/>
</dbReference>
<evidence type="ECO:0000256" key="14">
    <source>
        <dbReference type="RuleBase" id="RU366068"/>
    </source>
</evidence>
<keyword evidence="18" id="KW-1185">Reference proteome</keyword>
<dbReference type="InterPro" id="IPR049398">
    <property type="entry name" value="ETF-QO/FixC_UQ-bd"/>
</dbReference>
<comment type="cofactor">
    <cofactor evidence="14">
        <name>[4Fe-4S] cluster</name>
        <dbReference type="ChEBI" id="CHEBI:49883"/>
    </cofactor>
    <text evidence="14">Binds 1 [4Fe-4S] cluster.</text>
</comment>
<evidence type="ECO:0000256" key="3">
    <source>
        <dbReference type="ARBA" id="ARBA00022448"/>
    </source>
</evidence>